<comment type="similarity">
    <text evidence="1">Belongs to the transferase hexapeptide repeat family.</text>
</comment>
<reference evidence="4 5" key="1">
    <citation type="journal article" date="2019" name="Nat. Med.">
        <title>A library of human gut bacterial isolates paired with longitudinal multiomics data enables mechanistic microbiome research.</title>
        <authorList>
            <person name="Poyet M."/>
            <person name="Groussin M."/>
            <person name="Gibbons S.M."/>
            <person name="Avila-Pacheco J."/>
            <person name="Jiang X."/>
            <person name="Kearney S.M."/>
            <person name="Perrotta A.R."/>
            <person name="Berdy B."/>
            <person name="Zhao S."/>
            <person name="Lieberman T.D."/>
            <person name="Swanson P.K."/>
            <person name="Smith M."/>
            <person name="Roesemann S."/>
            <person name="Alexander J.E."/>
            <person name="Rich S.A."/>
            <person name="Livny J."/>
            <person name="Vlamakis H."/>
            <person name="Clish C."/>
            <person name="Bullock K."/>
            <person name="Deik A."/>
            <person name="Scott J."/>
            <person name="Pierce K.A."/>
            <person name="Xavier R.J."/>
            <person name="Alm E.J."/>
        </authorList>
    </citation>
    <scope>NUCLEOTIDE SEQUENCE [LARGE SCALE GENOMIC DNA]</scope>
    <source>
        <strain evidence="4 5">BIOML-A10</strain>
    </source>
</reference>
<evidence type="ECO:0000259" key="3">
    <source>
        <dbReference type="Pfam" id="PF17836"/>
    </source>
</evidence>
<dbReference type="PANTHER" id="PTHR43300:SF7">
    <property type="entry name" value="UDP-N-ACETYLBACILLOSAMINE N-ACETYLTRANSFERASE"/>
    <property type="match status" value="1"/>
</dbReference>
<name>A0A7J4XFW1_9BACE</name>
<organism evidence="4 5">
    <name type="scientific">Bacteroides salyersiae</name>
    <dbReference type="NCBI Taxonomy" id="291644"/>
    <lineage>
        <taxon>Bacteria</taxon>
        <taxon>Pseudomonadati</taxon>
        <taxon>Bacteroidota</taxon>
        <taxon>Bacteroidia</taxon>
        <taxon>Bacteroidales</taxon>
        <taxon>Bacteroidaceae</taxon>
        <taxon>Bacteroides</taxon>
    </lineage>
</organism>
<dbReference type="InterPro" id="IPR041561">
    <property type="entry name" value="PglD_N"/>
</dbReference>
<dbReference type="Proteomes" id="UP000422221">
    <property type="component" value="Unassembled WGS sequence"/>
</dbReference>
<proteinExistence type="inferred from homology"/>
<dbReference type="Pfam" id="PF17836">
    <property type="entry name" value="PglD_N"/>
    <property type="match status" value="1"/>
</dbReference>
<dbReference type="PANTHER" id="PTHR43300">
    <property type="entry name" value="ACETYLTRANSFERASE"/>
    <property type="match status" value="1"/>
</dbReference>
<evidence type="ECO:0000313" key="4">
    <source>
        <dbReference type="EMBL" id="KAA3761431.1"/>
    </source>
</evidence>
<feature type="site" description="Increases basicity of active site His" evidence="2">
    <location>
        <position position="143"/>
    </location>
</feature>
<keyword evidence="4" id="KW-0808">Transferase</keyword>
<evidence type="ECO:0000256" key="1">
    <source>
        <dbReference type="ARBA" id="ARBA00007274"/>
    </source>
</evidence>
<dbReference type="InterPro" id="IPR050179">
    <property type="entry name" value="Trans_hexapeptide_repeat"/>
</dbReference>
<dbReference type="RefSeq" id="WP_007478489.1">
    <property type="nucleotide sequence ID" value="NZ_CP083674.1"/>
</dbReference>
<comment type="caution">
    <text evidence="4">The sequence shown here is derived from an EMBL/GenBank/DDBJ whole genome shotgun (WGS) entry which is preliminary data.</text>
</comment>
<dbReference type="CDD" id="cd03360">
    <property type="entry name" value="LbH_AT_putative"/>
    <property type="match status" value="1"/>
</dbReference>
<sequence>MKDIAIYGFGGFGREIACVINAINQATPTWNFIGYFDDGHSVGEANKYGRVLGNMETVNQYNGSPLAIVMAIASPAVLQNITGRIHNPCIYFPNIIAPNVLFFDEESIRIGQGNVITFGGRVSCGVTIGNFNLMNGCVSLGHDVTIGDCNVMQPEVRISGETNVGNANFLGVRCTVLQGLTIGNSVRIGTGSVVMRKTKDGMSYFGNPAKMIRIQ</sequence>
<dbReference type="Gene3D" id="3.40.50.20">
    <property type="match status" value="1"/>
</dbReference>
<evidence type="ECO:0000256" key="2">
    <source>
        <dbReference type="PIRSR" id="PIRSR620019-1"/>
    </source>
</evidence>
<feature type="active site" description="Proton acceptor" evidence="2">
    <location>
        <position position="142"/>
    </location>
</feature>
<dbReference type="Gene3D" id="2.160.10.10">
    <property type="entry name" value="Hexapeptide repeat proteins"/>
    <property type="match status" value="1"/>
</dbReference>
<evidence type="ECO:0000313" key="5">
    <source>
        <dbReference type="Proteomes" id="UP000422221"/>
    </source>
</evidence>
<dbReference type="EMBL" id="VWMK01000017">
    <property type="protein sequence ID" value="KAA3761431.1"/>
    <property type="molecule type" value="Genomic_DNA"/>
</dbReference>
<dbReference type="GO" id="GO:0016740">
    <property type="term" value="F:transferase activity"/>
    <property type="evidence" value="ECO:0007669"/>
    <property type="project" value="UniProtKB-KW"/>
</dbReference>
<protein>
    <submittedName>
        <fullName evidence="4">Acetyltransferase</fullName>
    </submittedName>
</protein>
<dbReference type="InterPro" id="IPR020019">
    <property type="entry name" value="AcTrfase_PglD-like"/>
</dbReference>
<accession>A0A7J4XFW1</accession>
<dbReference type="AlphaFoldDB" id="A0A7J4XFW1"/>
<feature type="domain" description="PglD N-terminal" evidence="3">
    <location>
        <begin position="3"/>
        <end position="82"/>
    </location>
</feature>
<gene>
    <name evidence="4" type="ORF">F3F73_16170</name>
</gene>
<dbReference type="SUPFAM" id="SSF51161">
    <property type="entry name" value="Trimeric LpxA-like enzymes"/>
    <property type="match status" value="1"/>
</dbReference>
<dbReference type="InterPro" id="IPR011004">
    <property type="entry name" value="Trimer_LpxA-like_sf"/>
</dbReference>